<organism evidence="3 4">
    <name type="scientific">Oryzias melastigma</name>
    <name type="common">Marine medaka</name>
    <dbReference type="NCBI Taxonomy" id="30732"/>
    <lineage>
        <taxon>Eukaryota</taxon>
        <taxon>Metazoa</taxon>
        <taxon>Chordata</taxon>
        <taxon>Craniata</taxon>
        <taxon>Vertebrata</taxon>
        <taxon>Euteleostomi</taxon>
        <taxon>Actinopterygii</taxon>
        <taxon>Neopterygii</taxon>
        <taxon>Teleostei</taxon>
        <taxon>Neoteleostei</taxon>
        <taxon>Acanthomorphata</taxon>
        <taxon>Ovalentaria</taxon>
        <taxon>Atherinomorphae</taxon>
        <taxon>Beloniformes</taxon>
        <taxon>Adrianichthyidae</taxon>
        <taxon>Oryziinae</taxon>
        <taxon>Oryzias</taxon>
    </lineage>
</organism>
<dbReference type="Proteomes" id="UP000646548">
    <property type="component" value="Unassembled WGS sequence"/>
</dbReference>
<dbReference type="GO" id="GO:0007399">
    <property type="term" value="P:nervous system development"/>
    <property type="evidence" value="ECO:0007669"/>
    <property type="project" value="UniProtKB-ARBA"/>
</dbReference>
<dbReference type="GO" id="GO:0005737">
    <property type="term" value="C:cytoplasm"/>
    <property type="evidence" value="ECO:0007669"/>
    <property type="project" value="TreeGrafter"/>
</dbReference>
<evidence type="ECO:0000313" key="4">
    <source>
        <dbReference type="Proteomes" id="UP000646548"/>
    </source>
</evidence>
<reference evidence="3" key="1">
    <citation type="journal article" name="BMC Genomics">
        <title>Long-read sequencing and de novo genome assembly of marine medaka (Oryzias melastigma).</title>
        <authorList>
            <person name="Liang P."/>
            <person name="Saqib H.S.A."/>
            <person name="Ni X."/>
            <person name="Shen Y."/>
        </authorList>
    </citation>
    <scope>NUCLEOTIDE SEQUENCE</scope>
    <source>
        <strain evidence="3">Bigg-433</strain>
    </source>
</reference>
<dbReference type="PANTHER" id="PTHR12976:SF0">
    <property type="entry name" value="RETINAL ROD RHODOPSIN-SENSITIVE CGMP 3',5'-CYCLIC PHOSPHODIESTERASE SUBUNIT DELTA"/>
    <property type="match status" value="1"/>
</dbReference>
<dbReference type="Pfam" id="PF05351">
    <property type="entry name" value="GMP_PDE_delta"/>
    <property type="match status" value="1"/>
</dbReference>
<comment type="caution">
    <text evidence="3">The sequence shown here is derived from an EMBL/GenBank/DDBJ whole genome shotgun (WGS) entry which is preliminary data.</text>
</comment>
<dbReference type="InterPro" id="IPR014756">
    <property type="entry name" value="Ig_E-set"/>
</dbReference>
<dbReference type="SUPFAM" id="SSF81296">
    <property type="entry name" value="E set domains"/>
    <property type="match status" value="1"/>
</dbReference>
<feature type="domain" description="GMP phosphodiesterase delta subunit" evidence="2">
    <location>
        <begin position="38"/>
        <end position="89"/>
    </location>
</feature>
<dbReference type="InterPro" id="IPR037036">
    <property type="entry name" value="PDED_dom_sf"/>
</dbReference>
<gene>
    <name evidence="3" type="ORF">FQA47_023253</name>
</gene>
<comment type="similarity">
    <text evidence="1">Belongs to the PDE6D/unc-119 family.</text>
</comment>
<dbReference type="PANTHER" id="PTHR12976">
    <property type="entry name" value="RETINAL ROD RHODOPSIN-SENSITIVE CGMP 3',5'-CYCLIC PHOSPHODIESTERASE DELTA-SUBUNIT"/>
    <property type="match status" value="1"/>
</dbReference>
<dbReference type="Gene3D" id="2.70.50.40">
    <property type="entry name" value="GMP phosphodiesterase, delta subunit"/>
    <property type="match status" value="1"/>
</dbReference>
<name>A0A834CIS2_ORYME</name>
<dbReference type="AlphaFoldDB" id="A0A834CIS2"/>
<proteinExistence type="inferred from homology"/>
<evidence type="ECO:0000313" key="3">
    <source>
        <dbReference type="EMBL" id="KAF6728679.1"/>
    </source>
</evidence>
<dbReference type="EMBL" id="WKFB01000273">
    <property type="protein sequence ID" value="KAF6728679.1"/>
    <property type="molecule type" value="Genomic_DNA"/>
</dbReference>
<evidence type="ECO:0000259" key="2">
    <source>
        <dbReference type="Pfam" id="PF05351"/>
    </source>
</evidence>
<dbReference type="InterPro" id="IPR008015">
    <property type="entry name" value="PDED_dom"/>
</dbReference>
<accession>A0A834CIS2</accession>
<evidence type="ECO:0000256" key="1">
    <source>
        <dbReference type="ARBA" id="ARBA00008102"/>
    </source>
</evidence>
<sequence>MNLRDAETGKGFVAGDGGPVRYPGWSMKSGSLSSALSIPNSTNTWQSLIEAAPESQMMPANVLTGNVIIETKFFDDDLHVSTSRVRLFYV</sequence>
<protein>
    <submittedName>
        <fullName evidence="3">Retinal rod rhodopsin-sensitive cGMP 3',5'-cyclic phosphodiesterase subunit delta</fullName>
    </submittedName>
</protein>